<sequence length="361" mass="41616">MILQSRRFFAFIVLISLSFCGNSQSITQQFRQYADSTYKNIYTFFYDPSSQLFRETTDYSKDDHPYSYLWPLCALIQAGNEMEIMNTHKSYMEGITTAIKKYYTTKSPAPGYKAYLGENDDRYIDDNQWVGLAYMDAYKRTSNKNYLTLAEEIYRFMMTGFDLKLGGGLYWRENDTTTKNTCSNGPGIVLALKLYNATGNKKFFDTAMLLYNWTNKHLQAADGLFYDAIKIPGGKIDSAKYTYNTGTMLQANAMLYNITKDKKYLTEAQRIASASATQFYKNGHFPGNDWFNAVLLRGYEELFLIDKNKAYVVLMMKDADRKWQQRDSNTGLMGKEVRKKLLDQAGILEIFARLANIEAML</sequence>
<dbReference type="Pfam" id="PF03663">
    <property type="entry name" value="Glyco_hydro_76"/>
    <property type="match status" value="1"/>
</dbReference>
<keyword evidence="2" id="KW-0378">Hydrolase</keyword>
<dbReference type="Proteomes" id="UP001560573">
    <property type="component" value="Unassembled WGS sequence"/>
</dbReference>
<gene>
    <name evidence="2" type="ORF">QTN47_12135</name>
</gene>
<dbReference type="EMBL" id="JAULBC010000003">
    <property type="protein sequence ID" value="MEX6688252.1"/>
    <property type="molecule type" value="Genomic_DNA"/>
</dbReference>
<evidence type="ECO:0000256" key="1">
    <source>
        <dbReference type="SAM" id="SignalP"/>
    </source>
</evidence>
<organism evidence="2 3">
    <name type="scientific">Danxiaibacter flavus</name>
    <dbReference type="NCBI Taxonomy" id="3049108"/>
    <lineage>
        <taxon>Bacteria</taxon>
        <taxon>Pseudomonadati</taxon>
        <taxon>Bacteroidota</taxon>
        <taxon>Chitinophagia</taxon>
        <taxon>Chitinophagales</taxon>
        <taxon>Chitinophagaceae</taxon>
        <taxon>Danxiaibacter</taxon>
    </lineage>
</organism>
<reference evidence="2 3" key="1">
    <citation type="submission" date="2023-07" db="EMBL/GenBank/DDBJ databases">
        <authorList>
            <person name="Lian W.-H."/>
        </authorList>
    </citation>
    <scope>NUCLEOTIDE SEQUENCE [LARGE SCALE GENOMIC DNA]</scope>
    <source>
        <strain evidence="2 3">SYSU DXS3180</strain>
    </source>
</reference>
<dbReference type="GO" id="GO:0016787">
    <property type="term" value="F:hydrolase activity"/>
    <property type="evidence" value="ECO:0007669"/>
    <property type="project" value="UniProtKB-KW"/>
</dbReference>
<dbReference type="InterPro" id="IPR053169">
    <property type="entry name" value="MUG_Protein"/>
</dbReference>
<evidence type="ECO:0000313" key="2">
    <source>
        <dbReference type="EMBL" id="MEX6688252.1"/>
    </source>
</evidence>
<dbReference type="PIRSF" id="PIRSF021505">
    <property type="entry name" value="O_gly_hdrol"/>
    <property type="match status" value="1"/>
</dbReference>
<proteinExistence type="predicted"/>
<dbReference type="PANTHER" id="PTHR47791:SF4">
    <property type="entry name" value="(PUTATIVE SECRETED PROTEIN)-RELATED"/>
    <property type="match status" value="1"/>
</dbReference>
<keyword evidence="3" id="KW-1185">Reference proteome</keyword>
<dbReference type="RefSeq" id="WP_369329661.1">
    <property type="nucleotide sequence ID" value="NZ_JAULBC010000003.1"/>
</dbReference>
<feature type="signal peptide" evidence="1">
    <location>
        <begin position="1"/>
        <end position="25"/>
    </location>
</feature>
<name>A0ABV3ZEE8_9BACT</name>
<dbReference type="PANTHER" id="PTHR47791">
    <property type="entry name" value="MEIOTICALLY UP-REGULATED GENE 191 PROTEIN"/>
    <property type="match status" value="1"/>
</dbReference>
<dbReference type="Gene3D" id="1.50.10.20">
    <property type="match status" value="1"/>
</dbReference>
<accession>A0ABV3ZEE8</accession>
<dbReference type="SUPFAM" id="SSF48208">
    <property type="entry name" value="Six-hairpin glycosidases"/>
    <property type="match status" value="1"/>
</dbReference>
<comment type="caution">
    <text evidence="2">The sequence shown here is derived from an EMBL/GenBank/DDBJ whole genome shotgun (WGS) entry which is preliminary data.</text>
</comment>
<dbReference type="InterPro" id="IPR005198">
    <property type="entry name" value="Glyco_hydro_76"/>
</dbReference>
<dbReference type="InterPro" id="IPR008928">
    <property type="entry name" value="6-hairpin_glycosidase_sf"/>
</dbReference>
<protein>
    <submittedName>
        <fullName evidence="2">Glycoside hydrolase family 76 protein</fullName>
    </submittedName>
</protein>
<keyword evidence="1" id="KW-0732">Signal</keyword>
<evidence type="ECO:0000313" key="3">
    <source>
        <dbReference type="Proteomes" id="UP001560573"/>
    </source>
</evidence>
<feature type="chain" id="PRO_5046161537" evidence="1">
    <location>
        <begin position="26"/>
        <end position="361"/>
    </location>
</feature>
<dbReference type="InterPro" id="IPR014512">
    <property type="entry name" value="O_gly_hydro"/>
</dbReference>